<feature type="compositionally biased region" description="Acidic residues" evidence="1">
    <location>
        <begin position="1900"/>
        <end position="1911"/>
    </location>
</feature>
<feature type="compositionally biased region" description="Polar residues" evidence="1">
    <location>
        <begin position="840"/>
        <end position="859"/>
    </location>
</feature>
<protein>
    <submittedName>
        <fullName evidence="2">Uncharacterized protein</fullName>
    </submittedName>
</protein>
<comment type="caution">
    <text evidence="2">The sequence shown here is derived from an EMBL/GenBank/DDBJ whole genome shotgun (WGS) entry which is preliminary data.</text>
</comment>
<feature type="compositionally biased region" description="Basic and acidic residues" evidence="1">
    <location>
        <begin position="262"/>
        <end position="276"/>
    </location>
</feature>
<feature type="compositionally biased region" description="Basic and acidic residues" evidence="1">
    <location>
        <begin position="75"/>
        <end position="110"/>
    </location>
</feature>
<feature type="region of interest" description="Disordered" evidence="1">
    <location>
        <begin position="1472"/>
        <end position="2173"/>
    </location>
</feature>
<feature type="compositionally biased region" description="Acidic residues" evidence="1">
    <location>
        <begin position="1548"/>
        <end position="1560"/>
    </location>
</feature>
<feature type="compositionally biased region" description="Polar residues" evidence="1">
    <location>
        <begin position="1513"/>
        <end position="1528"/>
    </location>
</feature>
<feature type="compositionally biased region" description="Basic and acidic residues" evidence="1">
    <location>
        <begin position="883"/>
        <end position="900"/>
    </location>
</feature>
<feature type="compositionally biased region" description="Acidic residues" evidence="1">
    <location>
        <begin position="1848"/>
        <end position="1857"/>
    </location>
</feature>
<feature type="compositionally biased region" description="Polar residues" evidence="1">
    <location>
        <begin position="2406"/>
        <end position="2424"/>
    </location>
</feature>
<accession>A0A066X311</accession>
<feature type="compositionally biased region" description="Low complexity" evidence="1">
    <location>
        <begin position="366"/>
        <end position="384"/>
    </location>
</feature>
<feature type="compositionally biased region" description="Polar residues" evidence="1">
    <location>
        <begin position="2006"/>
        <end position="2023"/>
    </location>
</feature>
<name>A0A066X311_COLSU</name>
<evidence type="ECO:0000313" key="3">
    <source>
        <dbReference type="Proteomes" id="UP000027238"/>
    </source>
</evidence>
<feature type="region of interest" description="Disordered" evidence="1">
    <location>
        <begin position="75"/>
        <end position="120"/>
    </location>
</feature>
<feature type="compositionally biased region" description="Polar residues" evidence="1">
    <location>
        <begin position="1681"/>
        <end position="1691"/>
    </location>
</feature>
<feature type="compositionally biased region" description="Polar residues" evidence="1">
    <location>
        <begin position="1392"/>
        <end position="1408"/>
    </location>
</feature>
<feature type="compositionally biased region" description="Basic and acidic residues" evidence="1">
    <location>
        <begin position="342"/>
        <end position="353"/>
    </location>
</feature>
<feature type="compositionally biased region" description="Polar residues" evidence="1">
    <location>
        <begin position="2481"/>
        <end position="2501"/>
    </location>
</feature>
<gene>
    <name evidence="2" type="ORF">CSUB01_07927</name>
</gene>
<feature type="compositionally biased region" description="Basic and acidic residues" evidence="1">
    <location>
        <begin position="191"/>
        <end position="203"/>
    </location>
</feature>
<organism evidence="2 3">
    <name type="scientific">Colletotrichum sublineola</name>
    <name type="common">Sorghum anthracnose fungus</name>
    <dbReference type="NCBI Taxonomy" id="1173701"/>
    <lineage>
        <taxon>Eukaryota</taxon>
        <taxon>Fungi</taxon>
        <taxon>Dikarya</taxon>
        <taxon>Ascomycota</taxon>
        <taxon>Pezizomycotina</taxon>
        <taxon>Sordariomycetes</taxon>
        <taxon>Hypocreomycetidae</taxon>
        <taxon>Glomerellales</taxon>
        <taxon>Glomerellaceae</taxon>
        <taxon>Colletotrichum</taxon>
        <taxon>Colletotrichum graminicola species complex</taxon>
    </lineage>
</organism>
<feature type="compositionally biased region" description="Basic and acidic residues" evidence="1">
    <location>
        <begin position="215"/>
        <end position="224"/>
    </location>
</feature>
<feature type="compositionally biased region" description="Pro residues" evidence="1">
    <location>
        <begin position="1777"/>
        <end position="1786"/>
    </location>
</feature>
<feature type="compositionally biased region" description="Basic and acidic residues" evidence="1">
    <location>
        <begin position="1000"/>
        <end position="1010"/>
    </location>
</feature>
<feature type="compositionally biased region" description="Basic and acidic residues" evidence="1">
    <location>
        <begin position="385"/>
        <end position="400"/>
    </location>
</feature>
<feature type="compositionally biased region" description="Basic and acidic residues" evidence="1">
    <location>
        <begin position="2451"/>
        <end position="2467"/>
    </location>
</feature>
<feature type="compositionally biased region" description="Basic and acidic residues" evidence="1">
    <location>
        <begin position="822"/>
        <end position="839"/>
    </location>
</feature>
<sequence>MTARIDVATLVAQMNDALASIHSTIEGLSTSAAESDTKLDELEQKRDMTLAELKAAYEKEQQELAAARQKELEEIAEQRRREDEEREARRRREDEERAARKAKEDEEKQGTFDTTTRNIEDEMDDLMDNVEQETAKKIAEGEAKLAELEEKRRELNRLIEEQMKAAVPPVPTRKRARTIRNSGAVASADSAPKDKSVQEEAPKPSDMPQVNAPAEEDKGPKGDDSQPQPKEPVAERSVEEGIRTQAAHRSEVTPPTEAVASKAEEAVKDEVSHEETPVEAALPANAPKPEPEPEAEPAQNLGQPVPEKPAENAAAPTVEVSQRDALAETEDSPIEFQSSVAAEEKGKAEKPEGTSEDVPDEAPSAVEQPSSQEPASEESAPVESKIAEEAPVREESHTIEEPAPGEAPDTEALKEDAPATKDNSTTLDDNPEKEQPVSHSEDAAASESSPADERVDTLKAKEEQTPVKDVDEATKERSVPEFSMKAVVDEHASEENHVVKSPDKVVEEAQPVAADNKEHHEKDSDEVREVHSKEVEREPSHEDETVVDGPSHLDEAASGEEAKHEESTVTLEAASAEPEEPAGALVEESDATPKEILKESDAATTEHAVSTQEDIVQDTESYSRSLALEDVPAQDTTPESDGVANELDAPEHKEAQDPEDATMQETTETESAKEPESPTVDTAPVHDKAPQHATAAPTIQTPKGVSMNVEDSSSEELDRKEHSKEQESNLDEDDSLAEDKAPMIEEAKHEESAAVGDKVIDGERAEEHATAAEEVSTEERSKPTDDDSLPEVQAGPDQSKEADGPEAADAPATGSSQSQKIDQVHDNQEVDLAHIKDVSGQESSATGGEVQTQPESQETPVEVSELPPKTQEEEEHLPTAVSKDLEDGDSKHGDTPHTTEEQLAGSVPDAAEDNSAVGPSDATAHSPADVNLTEDVVADRKTHTLAYESQDEDDKLEDDQDVREEASAALAEEDQNDKADLSDSLETPVEGEKAQPPSSELHEDPQESRDISLPAGHLPEETSASDEDEKTKEKDASAFAASSDHHETQSPLANGFHDDNIKEATHAHGEATEPIFAHEDTAKAVVDEGRAQDVEMSDEEEEAHDKSHLNDADQHNSQDAATAKRDSQVSSVGFESESKQLESHHAGVEAVDTSRDDVSFDGSDRSREPELSVITEYMEPAASAIDNTSELAAKSEDHFHPEFVSRNVSAAPDATLDSSYMTETTSMAADQSHEQEEQHESFLPTVSALGRKDDGFVSSDRAHLDEDEDDVSSSVQSVKEDDGIEDSSEASYNPFARANAASYEQPAYQSSDIPYNPFTLQTVVEEEPPLNPFTRKTTEDASEAPHSPFGRNTTSAAENFLRSASALSHSQPSSPEQSFARSASAQGRHDSVSSNNPFARSMTPSDQNVFPEATPFGQQDVAHSLNDPFARPPSAQGHYESEDTDTDDEEALAAAESTYKHLFPVRHSSPIANEDLASAAQNIERRQPTPQVPESAYSNPFAARSSPIGVDESVNSSAQQFTQESSPLSARHLAPTSLDSIQERYNSELEDIDSDSEEPESLTTSQQLPASQHRAIPTMPSIAERSFQDFEDSDKEEDWESRGPQNSGMDNVLTSAEYRPSPPPPPPRSLNSHNLYTEEAEDSSEDDGEMFKVNPAQPVQTSTLPSSQYSTAPPIPPPRVFSSQGHYSQQQEPEDSPTGEQKDWDDDFTHVQPSTVPFSQSSVPASGPPPPRAPSSLSQPQLHVEDSDEEHQAALPESTVKPNIPSALSLSDNRATPSPPPAPRAPSPQGLHNQEHPASSEDESPHSQNIARPGQFPFSSSSQSRATPPPSPPPRAPSSHGQYRQELEDSDDQEDEWDSKAALPGQTPSLSTLQHRATPPPPPPPPRAPSAQDRYRQELEDSDSEENEEAWEANQYGQTTNLMGASSLIGSNQLAQTNMTEPVSKESVPITSSQDLQSHQRNEEGEESDDSWENIGQRGEIHAVKSADPTSPALPTPQLRVDGYEQQWSNASNDRISTTSTYLQRHGPGDFTDTESQEYATPLPSAELGASSQYTQEGLDSPRHPESAGLKNIYDQSYNRGITSPSHVQDVSFGQESSLAEELARGDDSDSDGSEYEHAQAPAFLTQGFASQQQQQQQHHSNEPIVEQVVTISHSDEEDGPKTAVISSDEHPVQYASARFGSTSWRDELRSPVLFGATRQSRSGSFRDDTQQSLHEESDASHPTSPQPAHQPELHAQDPYMQQQSQVYDQEVRDQPPQLHGQDIHAPQSPEQHPYAPETEHPFGPAGGSWEQPQTESAQPKASQPELQVEISGAQAEEDDGQRTPHLIPHQSEQQADISLLALRQESPATPASRGTPSRGLAFSRHNPERPQTPPSQTVREEDVGPELIVPRDVTNVPWHARQDSVPYSVQSQSTIDSMASSPVHSALHADKHEPVIRDSWPASMHGLTRPRNDSTLTDRDDYDPFRYEGGAKAMRGPSGSVGSASDSPHRNSVSNSSPGSLISRMRGIFENSQAKQEPASPARSRPVSGIFHPVQRVKTSGGEDSPGYERKAGFLNEVEDEIDEQSALLRNSAGGLEAN</sequence>
<feature type="region of interest" description="Disordered" evidence="1">
    <location>
        <begin position="165"/>
        <end position="1172"/>
    </location>
</feature>
<evidence type="ECO:0000313" key="2">
    <source>
        <dbReference type="EMBL" id="KDN63528.1"/>
    </source>
</evidence>
<feature type="compositionally biased region" description="Basic and acidic residues" evidence="1">
    <location>
        <begin position="2428"/>
        <end position="2437"/>
    </location>
</feature>
<feature type="compositionally biased region" description="Polar residues" evidence="1">
    <location>
        <begin position="2347"/>
        <end position="2356"/>
    </location>
</feature>
<feature type="compositionally biased region" description="Low complexity" evidence="1">
    <location>
        <begin position="1363"/>
        <end position="1375"/>
    </location>
</feature>
<dbReference type="HOGENOM" id="CLU_227983_0_0_1"/>
<feature type="compositionally biased region" description="Pro residues" evidence="1">
    <location>
        <begin position="1878"/>
        <end position="1888"/>
    </location>
</feature>
<feature type="compositionally biased region" description="Basic and acidic residues" evidence="1">
    <location>
        <begin position="1103"/>
        <end position="1127"/>
    </location>
</feature>
<feature type="compositionally biased region" description="Low complexity" evidence="1">
    <location>
        <begin position="805"/>
        <end position="814"/>
    </location>
</feature>
<dbReference type="OMA" id="WHQREAS"/>
<dbReference type="EMBL" id="JMSE01001215">
    <property type="protein sequence ID" value="KDN63528.1"/>
    <property type="molecule type" value="Genomic_DNA"/>
</dbReference>
<proteinExistence type="predicted"/>
<feature type="compositionally biased region" description="Basic and acidic residues" evidence="1">
    <location>
        <begin position="1250"/>
        <end position="1264"/>
    </location>
</feature>
<feature type="compositionally biased region" description="Acidic residues" evidence="1">
    <location>
        <begin position="1442"/>
        <end position="1451"/>
    </location>
</feature>
<feature type="compositionally biased region" description="Acidic residues" evidence="1">
    <location>
        <begin position="1589"/>
        <end position="1599"/>
    </location>
</feature>
<feature type="compositionally biased region" description="Acidic residues" evidence="1">
    <location>
        <begin position="1638"/>
        <end position="1648"/>
    </location>
</feature>
<feature type="compositionally biased region" description="Polar residues" evidence="1">
    <location>
        <begin position="1657"/>
        <end position="1671"/>
    </location>
</feature>
<reference evidence="3" key="1">
    <citation type="journal article" date="2014" name="Genome Announc.">
        <title>Draft genome sequence of Colletotrichum sublineola, a destructive pathogen of cultivated sorghum.</title>
        <authorList>
            <person name="Baroncelli R."/>
            <person name="Sanz-Martin J.M."/>
            <person name="Rech G.E."/>
            <person name="Sukno S.A."/>
            <person name="Thon M.R."/>
        </authorList>
    </citation>
    <scope>NUCLEOTIDE SEQUENCE [LARGE SCALE GENOMIC DNA]</scope>
    <source>
        <strain evidence="3">TX430BB</strain>
    </source>
</reference>
<feature type="compositionally biased region" description="Basic and acidic residues" evidence="1">
    <location>
        <begin position="2205"/>
        <end position="2220"/>
    </location>
</feature>
<feature type="region of interest" description="Disordered" evidence="1">
    <location>
        <begin position="1224"/>
        <end position="1297"/>
    </location>
</feature>
<feature type="region of interest" description="Disordered" evidence="1">
    <location>
        <begin position="1319"/>
        <end position="1457"/>
    </location>
</feature>
<feature type="compositionally biased region" description="Basic and acidic residues" evidence="1">
    <location>
        <begin position="430"/>
        <end position="442"/>
    </location>
</feature>
<dbReference type="STRING" id="1173701.A0A066X311"/>
<keyword evidence="3" id="KW-1185">Reference proteome</keyword>
<feature type="compositionally biased region" description="Acidic residues" evidence="1">
    <location>
        <begin position="949"/>
        <end position="962"/>
    </location>
</feature>
<feature type="compositionally biased region" description="Polar residues" evidence="1">
    <location>
        <begin position="1603"/>
        <end position="1614"/>
    </location>
</feature>
<feature type="compositionally biased region" description="Basic and acidic residues" evidence="1">
    <location>
        <begin position="1136"/>
        <end position="1170"/>
    </location>
</feature>
<feature type="compositionally biased region" description="Polar residues" evidence="1">
    <location>
        <begin position="607"/>
        <end position="624"/>
    </location>
</feature>
<feature type="compositionally biased region" description="Pro residues" evidence="1">
    <location>
        <begin position="1827"/>
        <end position="1836"/>
    </location>
</feature>
<dbReference type="OrthoDB" id="4849666at2759"/>
<feature type="region of interest" description="Disordered" evidence="1">
    <location>
        <begin position="2406"/>
        <end position="2551"/>
    </location>
</feature>
<feature type="compositionally biased region" description="Polar residues" evidence="1">
    <location>
        <begin position="1866"/>
        <end position="1875"/>
    </location>
</feature>
<feature type="compositionally biased region" description="Basic and acidic residues" evidence="1">
    <location>
        <begin position="591"/>
        <end position="601"/>
    </location>
</feature>
<feature type="compositionally biased region" description="Basic and acidic residues" evidence="1">
    <location>
        <begin position="1793"/>
        <end position="1805"/>
    </location>
</feature>
<feature type="compositionally biased region" description="Basic and acidic residues" evidence="1">
    <location>
        <begin position="232"/>
        <end position="242"/>
    </location>
</feature>
<feature type="compositionally biased region" description="Polar residues" evidence="1">
    <location>
        <begin position="1376"/>
        <end position="1385"/>
    </location>
</feature>
<feature type="compositionally biased region" description="Basic and acidic residues" evidence="1">
    <location>
        <begin position="737"/>
        <end position="785"/>
    </location>
</feature>
<dbReference type="eggNOG" id="ENOG502QZ1C">
    <property type="taxonomic scope" value="Eukaryota"/>
</dbReference>
<feature type="compositionally biased region" description="Basic and acidic residues" evidence="1">
    <location>
        <begin position="515"/>
        <end position="544"/>
    </location>
</feature>
<feature type="compositionally biased region" description="Basic and acidic residues" evidence="1">
    <location>
        <begin position="716"/>
        <end position="727"/>
    </location>
</feature>
<feature type="region of interest" description="Disordered" evidence="1">
    <location>
        <begin position="2195"/>
        <end position="2384"/>
    </location>
</feature>
<feature type="compositionally biased region" description="Basic and acidic residues" evidence="1">
    <location>
        <begin position="487"/>
        <end position="507"/>
    </location>
</feature>
<feature type="compositionally biased region" description="Basic and acidic residues" evidence="1">
    <location>
        <begin position="1231"/>
        <end position="1240"/>
    </location>
</feature>
<feature type="compositionally biased region" description="Polar residues" evidence="1">
    <location>
        <begin position="1915"/>
        <end position="1941"/>
    </location>
</feature>
<evidence type="ECO:0000256" key="1">
    <source>
        <dbReference type="SAM" id="MobiDB-lite"/>
    </source>
</evidence>
<feature type="compositionally biased region" description="Basic and acidic residues" evidence="1">
    <location>
        <begin position="451"/>
        <end position="479"/>
    </location>
</feature>
<feature type="compositionally biased region" description="Low complexity" evidence="1">
    <location>
        <begin position="1815"/>
        <end position="1826"/>
    </location>
</feature>
<feature type="compositionally biased region" description="Basic and acidic residues" evidence="1">
    <location>
        <begin position="551"/>
        <end position="567"/>
    </location>
</feature>
<dbReference type="Proteomes" id="UP000027238">
    <property type="component" value="Unassembled WGS sequence"/>
</dbReference>
<feature type="compositionally biased region" description="Basic and acidic residues" evidence="1">
    <location>
        <begin position="1056"/>
        <end position="1093"/>
    </location>
</feature>
<feature type="compositionally biased region" description="Polar residues" evidence="1">
    <location>
        <begin position="2291"/>
        <end position="2306"/>
    </location>
</feature>
<feature type="compositionally biased region" description="Polar residues" evidence="1">
    <location>
        <begin position="2074"/>
        <end position="2098"/>
    </location>
</feature>